<feature type="domain" description="Rieske" evidence="8">
    <location>
        <begin position="127"/>
        <end position="212"/>
    </location>
</feature>
<gene>
    <name evidence="9" type="ORF">ACFSBW_15130</name>
</gene>
<accession>A0ABD6DAG0</accession>
<reference evidence="9 10" key="1">
    <citation type="journal article" date="2019" name="Int. J. Syst. Evol. Microbiol.">
        <title>The Global Catalogue of Microorganisms (GCM) 10K type strain sequencing project: providing services to taxonomists for standard genome sequencing and annotation.</title>
        <authorList>
            <consortium name="The Broad Institute Genomics Platform"/>
            <consortium name="The Broad Institute Genome Sequencing Center for Infectious Disease"/>
            <person name="Wu L."/>
            <person name="Ma J."/>
        </authorList>
    </citation>
    <scope>NUCLEOTIDE SEQUENCE [LARGE SCALE GENOMIC DNA]</scope>
    <source>
        <strain evidence="9 10">CGMCC 1.10593</strain>
    </source>
</reference>
<evidence type="ECO:0000256" key="7">
    <source>
        <dbReference type="SAM" id="MobiDB-lite"/>
    </source>
</evidence>
<feature type="region of interest" description="Disordered" evidence="7">
    <location>
        <begin position="1"/>
        <end position="24"/>
    </location>
</feature>
<evidence type="ECO:0000256" key="3">
    <source>
        <dbReference type="ARBA" id="ARBA00023004"/>
    </source>
</evidence>
<dbReference type="Gene3D" id="2.102.10.10">
    <property type="entry name" value="Rieske [2Fe-2S] iron-sulphur domain"/>
    <property type="match status" value="1"/>
</dbReference>
<evidence type="ECO:0000256" key="4">
    <source>
        <dbReference type="ARBA" id="ARBA00023014"/>
    </source>
</evidence>
<organism evidence="9 10">
    <name type="scientific">Halohasta litorea</name>
    <dbReference type="NCBI Taxonomy" id="869891"/>
    <lineage>
        <taxon>Archaea</taxon>
        <taxon>Methanobacteriati</taxon>
        <taxon>Methanobacteriota</taxon>
        <taxon>Stenosarchaea group</taxon>
        <taxon>Halobacteria</taxon>
        <taxon>Halobacteriales</taxon>
        <taxon>Haloferacaceae</taxon>
        <taxon>Halohasta</taxon>
    </lineage>
</organism>
<dbReference type="InterPro" id="IPR014349">
    <property type="entry name" value="Rieske_Fe-S_prot"/>
</dbReference>
<keyword evidence="1" id="KW-0001">2Fe-2S</keyword>
<keyword evidence="3" id="KW-0408">Iron</keyword>
<evidence type="ECO:0000256" key="1">
    <source>
        <dbReference type="ARBA" id="ARBA00022714"/>
    </source>
</evidence>
<evidence type="ECO:0000256" key="5">
    <source>
        <dbReference type="ARBA" id="ARBA00023157"/>
    </source>
</evidence>
<keyword evidence="5" id="KW-1015">Disulfide bond</keyword>
<keyword evidence="2" id="KW-0479">Metal-binding</keyword>
<dbReference type="Pfam" id="PF00355">
    <property type="entry name" value="Rieske"/>
    <property type="match status" value="1"/>
</dbReference>
<dbReference type="SUPFAM" id="SSF50022">
    <property type="entry name" value="ISP domain"/>
    <property type="match status" value="1"/>
</dbReference>
<evidence type="ECO:0000259" key="8">
    <source>
        <dbReference type="PROSITE" id="PS51296"/>
    </source>
</evidence>
<dbReference type="PRINTS" id="PR00162">
    <property type="entry name" value="RIESKE"/>
</dbReference>
<evidence type="ECO:0000256" key="6">
    <source>
        <dbReference type="ARBA" id="ARBA00034078"/>
    </source>
</evidence>
<dbReference type="GO" id="GO:0051537">
    <property type="term" value="F:2 iron, 2 sulfur cluster binding"/>
    <property type="evidence" value="ECO:0007669"/>
    <property type="project" value="UniProtKB-KW"/>
</dbReference>
<dbReference type="CDD" id="cd03467">
    <property type="entry name" value="Rieske"/>
    <property type="match status" value="1"/>
</dbReference>
<sequence>MESEKDDILEQQYPGSDSADGCCCESPSVSQPSIYQDFWQDARAELQRRDYAKGLATLGGLTAVSSLVAPLAGLSRAFETSYTGPMYEDGIALVDGDGNRIEEDRLSAGEQLTVFPEPRPGLEDAPTLLVRFSEDDYGGETNLEFTVSGYAAFSKVCTHAGCMVANRDGDTLVCPCHSGLFDPLSGATVVGGPPPRALPQLPITVSSDGELIATGDFEEAIGPGGGG</sequence>
<proteinExistence type="predicted"/>
<dbReference type="EMBL" id="JBHUDM010000004">
    <property type="protein sequence ID" value="MFD1643207.1"/>
    <property type="molecule type" value="Genomic_DNA"/>
</dbReference>
<protein>
    <submittedName>
        <fullName evidence="9">Ubiquinol-cytochrome c reductase iron-sulfur subunit</fullName>
    </submittedName>
</protein>
<dbReference type="Proteomes" id="UP001597052">
    <property type="component" value="Unassembled WGS sequence"/>
</dbReference>
<keyword evidence="10" id="KW-1185">Reference proteome</keyword>
<comment type="caution">
    <text evidence="9">The sequence shown here is derived from an EMBL/GenBank/DDBJ whole genome shotgun (WGS) entry which is preliminary data.</text>
</comment>
<dbReference type="GO" id="GO:0046872">
    <property type="term" value="F:metal ion binding"/>
    <property type="evidence" value="ECO:0007669"/>
    <property type="project" value="UniProtKB-KW"/>
</dbReference>
<dbReference type="InterPro" id="IPR017941">
    <property type="entry name" value="Rieske_2Fe-2S"/>
</dbReference>
<dbReference type="PROSITE" id="PS51296">
    <property type="entry name" value="RIESKE"/>
    <property type="match status" value="1"/>
</dbReference>
<dbReference type="RefSeq" id="WP_256396272.1">
    <property type="nucleotide sequence ID" value="NZ_JANHDJ010000004.1"/>
</dbReference>
<keyword evidence="4" id="KW-0411">Iron-sulfur</keyword>
<evidence type="ECO:0000313" key="10">
    <source>
        <dbReference type="Proteomes" id="UP001597052"/>
    </source>
</evidence>
<dbReference type="AlphaFoldDB" id="A0ABD6DAG0"/>
<evidence type="ECO:0000313" key="9">
    <source>
        <dbReference type="EMBL" id="MFD1643207.1"/>
    </source>
</evidence>
<dbReference type="InterPro" id="IPR036922">
    <property type="entry name" value="Rieske_2Fe-2S_sf"/>
</dbReference>
<comment type="cofactor">
    <cofactor evidence="6">
        <name>[2Fe-2S] cluster</name>
        <dbReference type="ChEBI" id="CHEBI:190135"/>
    </cofactor>
</comment>
<dbReference type="InterPro" id="IPR005805">
    <property type="entry name" value="Rieske_Fe-S_prot_C"/>
</dbReference>
<name>A0ABD6DAG0_9EURY</name>
<dbReference type="PANTHER" id="PTHR10134">
    <property type="entry name" value="CYTOCHROME B-C1 COMPLEX SUBUNIT RIESKE, MITOCHONDRIAL"/>
    <property type="match status" value="1"/>
</dbReference>
<evidence type="ECO:0000256" key="2">
    <source>
        <dbReference type="ARBA" id="ARBA00022723"/>
    </source>
</evidence>